<reference evidence="1 2" key="1">
    <citation type="submission" date="2020-08" db="EMBL/GenBank/DDBJ databases">
        <title>Genomic Encyclopedia of Type Strains, Phase IV (KMG-IV): sequencing the most valuable type-strain genomes for metagenomic binning, comparative biology and taxonomic classification.</title>
        <authorList>
            <person name="Goeker M."/>
        </authorList>
    </citation>
    <scope>NUCLEOTIDE SEQUENCE [LARGE SCALE GENOMIC DNA]</scope>
    <source>
        <strain evidence="1 2">DSM 103377</strain>
    </source>
</reference>
<dbReference type="AlphaFoldDB" id="A0A840WYY2"/>
<dbReference type="PROSITE" id="PS51257">
    <property type="entry name" value="PROKAR_LIPOPROTEIN"/>
    <property type="match status" value="1"/>
</dbReference>
<accession>A0A840WYY2</accession>
<sequence>MKQATLALTAGCLLAACNTAETQQTQAVAQAAPVVEAPAPIVRAPVGPITDTTDLWNDWRYWAGLRGPSFNRVMADACGDGSPGRGFPLPPRSVGYDTVEQAKRSRDIAVAYNQKLDAFYDCAEENMTAVATEWAEGQVEWASWYPIIEQKQDAGLYDDADEYDREALADYLRHPQDLQVAVDEAVERFMEVTVADLEGERVHHNRGVNMWLEIVNDRQNRPSFGQMLNATLGGVSASMRNDVNRGLVASGQLPMLSPKQQARIRDAGQAIAAREAAQGSGSSVILTRNVSCTDPAYPDTRFGAPTMEDCLDLAARGARQQAGLEESQRRDAQLAAEFEQGMIEAERINAVNQAVRDELNERDERARRIILGLDPSPRGCTTNCSSLGQ</sequence>
<proteinExistence type="predicted"/>
<keyword evidence="2" id="KW-1185">Reference proteome</keyword>
<protein>
    <submittedName>
        <fullName evidence="1">Uncharacterized protein</fullName>
    </submittedName>
</protein>
<dbReference type="Proteomes" id="UP000553766">
    <property type="component" value="Unassembled WGS sequence"/>
</dbReference>
<comment type="caution">
    <text evidence="1">The sequence shown here is derived from an EMBL/GenBank/DDBJ whole genome shotgun (WGS) entry which is preliminary data.</text>
</comment>
<organism evidence="1 2">
    <name type="scientific">Rubricella aquisinus</name>
    <dbReference type="NCBI Taxonomy" id="2028108"/>
    <lineage>
        <taxon>Bacteria</taxon>
        <taxon>Pseudomonadati</taxon>
        <taxon>Pseudomonadota</taxon>
        <taxon>Alphaproteobacteria</taxon>
        <taxon>Rhodobacterales</taxon>
        <taxon>Paracoccaceae</taxon>
        <taxon>Rubricella</taxon>
    </lineage>
</organism>
<evidence type="ECO:0000313" key="2">
    <source>
        <dbReference type="Proteomes" id="UP000553766"/>
    </source>
</evidence>
<dbReference type="EMBL" id="JACIJS010000002">
    <property type="protein sequence ID" value="MBB5514885.1"/>
    <property type="molecule type" value="Genomic_DNA"/>
</dbReference>
<evidence type="ECO:0000313" key="1">
    <source>
        <dbReference type="EMBL" id="MBB5514885.1"/>
    </source>
</evidence>
<dbReference type="RefSeq" id="WP_184008925.1">
    <property type="nucleotide sequence ID" value="NZ_JACIJS010000002.1"/>
</dbReference>
<name>A0A840WYY2_9RHOB</name>
<gene>
    <name evidence="1" type="ORF">FHS89_000891</name>
</gene>